<feature type="chain" id="PRO_5039584158" evidence="1">
    <location>
        <begin position="24"/>
        <end position="248"/>
    </location>
</feature>
<comment type="caution">
    <text evidence="2">The sequence shown here is derived from an EMBL/GenBank/DDBJ whole genome shotgun (WGS) entry which is preliminary data.</text>
</comment>
<keyword evidence="3" id="KW-1185">Reference proteome</keyword>
<feature type="signal peptide" evidence="1">
    <location>
        <begin position="1"/>
        <end position="23"/>
    </location>
</feature>
<reference evidence="2 3" key="1">
    <citation type="submission" date="2018-08" db="EMBL/GenBank/DDBJ databases">
        <title>Actinomadura jelena sp. nov., a novel Actinomycete isolated from soil in Chad.</title>
        <authorList>
            <person name="Shi L."/>
        </authorList>
    </citation>
    <scope>NUCLEOTIDE SEQUENCE [LARGE SCALE GENOMIC DNA]</scope>
    <source>
        <strain evidence="2 3">NEAU-G17</strain>
    </source>
</reference>
<accession>A0A372JBT1</accession>
<evidence type="ECO:0000256" key="1">
    <source>
        <dbReference type="SAM" id="SignalP"/>
    </source>
</evidence>
<name>A0A372JBT1_9ACTN</name>
<evidence type="ECO:0000313" key="3">
    <source>
        <dbReference type="Proteomes" id="UP000261811"/>
    </source>
</evidence>
<proteinExistence type="predicted"/>
<protein>
    <submittedName>
        <fullName evidence="2">Uncharacterized protein</fullName>
    </submittedName>
</protein>
<organism evidence="2 3">
    <name type="scientific">Actinomadura logoneensis</name>
    <dbReference type="NCBI Taxonomy" id="2293572"/>
    <lineage>
        <taxon>Bacteria</taxon>
        <taxon>Bacillati</taxon>
        <taxon>Actinomycetota</taxon>
        <taxon>Actinomycetes</taxon>
        <taxon>Streptosporangiales</taxon>
        <taxon>Thermomonosporaceae</taxon>
        <taxon>Actinomadura</taxon>
    </lineage>
</organism>
<dbReference type="AlphaFoldDB" id="A0A372JBT1"/>
<gene>
    <name evidence="2" type="ORF">DZF91_32720</name>
</gene>
<keyword evidence="1" id="KW-0732">Signal</keyword>
<dbReference type="Proteomes" id="UP000261811">
    <property type="component" value="Unassembled WGS sequence"/>
</dbReference>
<evidence type="ECO:0000313" key="2">
    <source>
        <dbReference type="EMBL" id="RFU37475.1"/>
    </source>
</evidence>
<dbReference type="EMBL" id="QURH01000965">
    <property type="protein sequence ID" value="RFU37475.1"/>
    <property type="molecule type" value="Genomic_DNA"/>
</dbReference>
<sequence length="248" mass="25734">MLLGGAVVASAAAAAVAVLMADAQPGGRQAAPLRSYANAAVSIDVKGAEYEVEVKNAYADQREFSEAFAKVGLDARLRIVPVMRGRERRVVSIGTLHAPKGARPAGGVSGTSGAVLECPPGQRACPLRVRLGGAMFHLQGADIVIGRKAGPGEVYFDANPGPGDRAGDLRLAGRTVAQALAELRRRGLTSAFTLGEVKADGSTSSWVPPTAWRPSGRRRVTGAWMRSSDSVGLMVVPQPGDPRPHPVG</sequence>